<dbReference type="GO" id="GO:0032259">
    <property type="term" value="P:methylation"/>
    <property type="evidence" value="ECO:0007669"/>
    <property type="project" value="UniProtKB-KW"/>
</dbReference>
<organism evidence="8 9">
    <name type="scientific">Erythroxylum novogranatense</name>
    <dbReference type="NCBI Taxonomy" id="1862640"/>
    <lineage>
        <taxon>Eukaryota</taxon>
        <taxon>Viridiplantae</taxon>
        <taxon>Streptophyta</taxon>
        <taxon>Embryophyta</taxon>
        <taxon>Tracheophyta</taxon>
        <taxon>Spermatophyta</taxon>
        <taxon>Magnoliopsida</taxon>
        <taxon>eudicotyledons</taxon>
        <taxon>Gunneridae</taxon>
        <taxon>Pentapetalae</taxon>
        <taxon>rosids</taxon>
        <taxon>fabids</taxon>
        <taxon>Malpighiales</taxon>
        <taxon>Erythroxylaceae</taxon>
        <taxon>Erythroxylum</taxon>
    </lineage>
</organism>
<gene>
    <name evidence="8" type="ORF">K2173_009074</name>
</gene>
<protein>
    <recommendedName>
        <fullName evidence="7">Protein arginine N-methyltransferase domain-containing protein</fullName>
    </recommendedName>
</protein>
<keyword evidence="2 5" id="KW-0808">Transferase</keyword>
<evidence type="ECO:0000256" key="1">
    <source>
        <dbReference type="ARBA" id="ARBA00022603"/>
    </source>
</evidence>
<dbReference type="InterPro" id="IPR029063">
    <property type="entry name" value="SAM-dependent_MTases_sf"/>
</dbReference>
<name>A0AAV8TSQ4_9ROSI</name>
<dbReference type="PANTHER" id="PTHR11006:SF73">
    <property type="entry name" value="PROTEIN ARGININE N-METHYLTRANSFERASE 6"/>
    <property type="match status" value="1"/>
</dbReference>
<dbReference type="CDD" id="cd02440">
    <property type="entry name" value="AdoMet_MTases"/>
    <property type="match status" value="1"/>
</dbReference>
<dbReference type="GO" id="GO:0016274">
    <property type="term" value="F:protein-arginine N-methyltransferase activity"/>
    <property type="evidence" value="ECO:0007669"/>
    <property type="project" value="InterPro"/>
</dbReference>
<dbReference type="InterPro" id="IPR055135">
    <property type="entry name" value="PRMT_dom"/>
</dbReference>
<reference evidence="8 9" key="1">
    <citation type="submission" date="2021-09" db="EMBL/GenBank/DDBJ databases">
        <title>Genomic insights and catalytic innovation underlie evolution of tropane alkaloids biosynthesis.</title>
        <authorList>
            <person name="Wang Y.-J."/>
            <person name="Tian T."/>
            <person name="Huang J.-P."/>
            <person name="Huang S.-X."/>
        </authorList>
    </citation>
    <scope>NUCLEOTIDE SEQUENCE [LARGE SCALE GENOMIC DNA]</scope>
    <source>
        <strain evidence="8">KIB-2018</strain>
        <tissue evidence="8">Leaf</tissue>
    </source>
</reference>
<dbReference type="Gene3D" id="2.70.160.11">
    <property type="entry name" value="Hnrnp arginine n-methyltransferase1"/>
    <property type="match status" value="1"/>
</dbReference>
<proteinExistence type="predicted"/>
<evidence type="ECO:0000313" key="9">
    <source>
        <dbReference type="Proteomes" id="UP001159364"/>
    </source>
</evidence>
<evidence type="ECO:0000313" key="8">
    <source>
        <dbReference type="EMBL" id="KAJ8769992.1"/>
    </source>
</evidence>
<dbReference type="SUPFAM" id="SSF53335">
    <property type="entry name" value="S-adenosyl-L-methionine-dependent methyltransferases"/>
    <property type="match status" value="1"/>
</dbReference>
<sequence>MYYHSQQQQRVKRRARGGGRSRDSSDGFRVYVSGEQQEQQRRYDSDSEQKVTPCTDFDMAYFHSYAHIGIHQEMIKDRIRTETYRDAIMQHHNCIEGKVVMDVGCGTGILSIFCAQAGAKRVYAVDASDIAIQANEVVKANNLSDKIIVLHGRVEDVDIDEEVDVIISEWMGYMLLYESMLGSVITARDRWLKRGGLILPSHAALYMAPVTHPDRYSESIDFWHNVYGIDMSAMLPLAKQCAFEEPSVETISGENVLTWPHMVKHVDCYTIQIHELESVTTRFQFKSMMRAPLHGFAFWFDVEFSGSGTQPTNGHVTGLLSCSSNSLPLDGSQRKKKMNPNDALVLSTAPEEPPTHWQQTLIYFYDPIEVEQDQLIEGSVTLSQSKENRRFMNIHLEYTSGGRSFVKESVMR</sequence>
<feature type="compositionally biased region" description="Basic and acidic residues" evidence="6">
    <location>
        <begin position="38"/>
        <end position="49"/>
    </location>
</feature>
<evidence type="ECO:0000256" key="5">
    <source>
        <dbReference type="PROSITE-ProRule" id="PRU01015"/>
    </source>
</evidence>
<dbReference type="InterPro" id="IPR025799">
    <property type="entry name" value="Arg_MeTrfase"/>
</dbReference>
<evidence type="ECO:0000256" key="2">
    <source>
        <dbReference type="ARBA" id="ARBA00022679"/>
    </source>
</evidence>
<evidence type="ECO:0000256" key="6">
    <source>
        <dbReference type="SAM" id="MobiDB-lite"/>
    </source>
</evidence>
<comment type="function">
    <text evidence="4">Arginine methyltransferase that can both catalyze the formation of omega-N monomethylarginine (MMA) and asymmetrical dimethylarginine (aDMA).</text>
</comment>
<dbReference type="PANTHER" id="PTHR11006">
    <property type="entry name" value="PROTEIN ARGININE N-METHYLTRANSFERASE"/>
    <property type="match status" value="1"/>
</dbReference>
<dbReference type="GO" id="GO:0042054">
    <property type="term" value="F:histone methyltransferase activity"/>
    <property type="evidence" value="ECO:0007669"/>
    <property type="project" value="TreeGrafter"/>
</dbReference>
<feature type="region of interest" description="Disordered" evidence="6">
    <location>
        <begin position="1"/>
        <end position="50"/>
    </location>
</feature>
<dbReference type="Proteomes" id="UP001159364">
    <property type="component" value="Linkage Group LG03"/>
</dbReference>
<dbReference type="FunFam" id="3.40.50.150:FF:000016">
    <property type="entry name" value="Protein arginine N-methyltransferase 6"/>
    <property type="match status" value="1"/>
</dbReference>
<keyword evidence="9" id="KW-1185">Reference proteome</keyword>
<evidence type="ECO:0000259" key="7">
    <source>
        <dbReference type="Pfam" id="PF22528"/>
    </source>
</evidence>
<keyword evidence="3 5" id="KW-0949">S-adenosyl-L-methionine</keyword>
<dbReference type="FunFam" id="2.70.160.11:FF:000008">
    <property type="entry name" value="Protein arginine N-methyltransferase 6"/>
    <property type="match status" value="1"/>
</dbReference>
<keyword evidence="1 5" id="KW-0489">Methyltransferase</keyword>
<dbReference type="AlphaFoldDB" id="A0AAV8TSQ4"/>
<dbReference type="Gene3D" id="3.40.50.150">
    <property type="entry name" value="Vaccinia Virus protein VP39"/>
    <property type="match status" value="1"/>
</dbReference>
<evidence type="ECO:0000256" key="3">
    <source>
        <dbReference type="ARBA" id="ARBA00022691"/>
    </source>
</evidence>
<feature type="domain" description="Protein arginine N-methyltransferase" evidence="7">
    <location>
        <begin position="339"/>
        <end position="399"/>
    </location>
</feature>
<dbReference type="PROSITE" id="PS51678">
    <property type="entry name" value="SAM_MT_PRMT"/>
    <property type="match status" value="1"/>
</dbReference>
<evidence type="ECO:0000256" key="4">
    <source>
        <dbReference type="ARBA" id="ARBA00057190"/>
    </source>
</evidence>
<dbReference type="Pfam" id="PF06325">
    <property type="entry name" value="PrmA"/>
    <property type="match status" value="1"/>
</dbReference>
<dbReference type="EMBL" id="JAIWQS010000003">
    <property type="protein sequence ID" value="KAJ8769992.1"/>
    <property type="molecule type" value="Genomic_DNA"/>
</dbReference>
<comment type="caution">
    <text evidence="8">The sequence shown here is derived from an EMBL/GenBank/DDBJ whole genome shotgun (WGS) entry which is preliminary data.</text>
</comment>
<dbReference type="Pfam" id="PF22528">
    <property type="entry name" value="PRMT_C"/>
    <property type="match status" value="2"/>
</dbReference>
<accession>A0AAV8TSQ4</accession>
<feature type="compositionally biased region" description="Basic residues" evidence="6">
    <location>
        <begin position="10"/>
        <end position="19"/>
    </location>
</feature>
<feature type="domain" description="Protein arginine N-methyltransferase" evidence="7">
    <location>
        <begin position="202"/>
        <end position="307"/>
    </location>
</feature>